<dbReference type="GO" id="GO:0031564">
    <property type="term" value="P:transcription antitermination"/>
    <property type="evidence" value="ECO:0007669"/>
    <property type="project" value="UniProtKB-UniRule"/>
</dbReference>
<dbReference type="FunCoup" id="A0A1M6IWV3">
    <property type="interactions" value="399"/>
</dbReference>
<dbReference type="NCBIfam" id="TIGR01953">
    <property type="entry name" value="NusA"/>
    <property type="match status" value="1"/>
</dbReference>
<dbReference type="InterPro" id="IPR036555">
    <property type="entry name" value="NusA_N_sf"/>
</dbReference>
<dbReference type="InterPro" id="IPR010213">
    <property type="entry name" value="TF_NusA"/>
</dbReference>
<keyword evidence="6 7" id="KW-0804">Transcription</keyword>
<evidence type="ECO:0000313" key="9">
    <source>
        <dbReference type="EMBL" id="SHJ38945.1"/>
    </source>
</evidence>
<dbReference type="Gene3D" id="3.30.1480.10">
    <property type="entry name" value="NusA, N-terminal domain"/>
    <property type="match status" value="1"/>
</dbReference>
<comment type="function">
    <text evidence="7">Participates in both transcription termination and antitermination.</text>
</comment>
<dbReference type="Gene3D" id="2.40.50.140">
    <property type="entry name" value="Nucleic acid-binding proteins"/>
    <property type="match status" value="1"/>
</dbReference>
<protein>
    <recommendedName>
        <fullName evidence="7">Transcription termination/antitermination protein NusA</fullName>
    </recommendedName>
</protein>
<dbReference type="InParanoid" id="A0A1M6IWV3"/>
<comment type="subcellular location">
    <subcellularLocation>
        <location evidence="7">Cytoplasm</location>
    </subcellularLocation>
</comment>
<dbReference type="InterPro" id="IPR025249">
    <property type="entry name" value="TF_NusA_KH_1st"/>
</dbReference>
<reference evidence="9 10" key="1">
    <citation type="submission" date="2016-11" db="EMBL/GenBank/DDBJ databases">
        <authorList>
            <person name="Jaros S."/>
            <person name="Januszkiewicz K."/>
            <person name="Wedrychowicz H."/>
        </authorList>
    </citation>
    <scope>NUCLEOTIDE SEQUENCE [LARGE SCALE GENOMIC DNA]</scope>
    <source>
        <strain evidence="9 10">DSM 18772</strain>
    </source>
</reference>
<name>A0A1M6IWV3_9BACT</name>
<organism evidence="9 10">
    <name type="scientific">Rubritalea squalenifaciens DSM 18772</name>
    <dbReference type="NCBI Taxonomy" id="1123071"/>
    <lineage>
        <taxon>Bacteria</taxon>
        <taxon>Pseudomonadati</taxon>
        <taxon>Verrucomicrobiota</taxon>
        <taxon>Verrucomicrobiia</taxon>
        <taxon>Verrucomicrobiales</taxon>
        <taxon>Rubritaleaceae</taxon>
        <taxon>Rubritalea</taxon>
    </lineage>
</organism>
<keyword evidence="2 7" id="KW-0963">Cytoplasm</keyword>
<dbReference type="GO" id="GO:0006353">
    <property type="term" value="P:DNA-templated transcription termination"/>
    <property type="evidence" value="ECO:0007669"/>
    <property type="project" value="UniProtKB-UniRule"/>
</dbReference>
<evidence type="ECO:0000256" key="3">
    <source>
        <dbReference type="ARBA" id="ARBA00022814"/>
    </source>
</evidence>
<dbReference type="Pfam" id="PF13184">
    <property type="entry name" value="KH_NusA_1st"/>
    <property type="match status" value="1"/>
</dbReference>
<gene>
    <name evidence="7" type="primary">nusA</name>
    <name evidence="9" type="ORF">SAMN02745181_1939</name>
</gene>
<dbReference type="InterPro" id="IPR003029">
    <property type="entry name" value="S1_domain"/>
</dbReference>
<dbReference type="GO" id="GO:0005829">
    <property type="term" value="C:cytosol"/>
    <property type="evidence" value="ECO:0007669"/>
    <property type="project" value="TreeGrafter"/>
</dbReference>
<dbReference type="FunFam" id="3.30.300.20:FF:000002">
    <property type="entry name" value="Transcription termination/antitermination protein NusA"/>
    <property type="match status" value="1"/>
</dbReference>
<dbReference type="SUPFAM" id="SSF69705">
    <property type="entry name" value="Transcription factor NusA, N-terminal domain"/>
    <property type="match status" value="1"/>
</dbReference>
<evidence type="ECO:0000256" key="2">
    <source>
        <dbReference type="ARBA" id="ARBA00022490"/>
    </source>
</evidence>
<sequence length="422" mass="47684">MTNDIVALIDYYEKEKGIDRDKVVAALQYAFLSAYRKMVAGADKIEVLRASVDTKKADTTIYATLTVVEDEEYRDKWNEVPLSLARKSKAEIEPGETIEFNVTPKNFGRIAVQTAKQTMMQRLRQAEKEMIYEEFKDRAGDIVSGTVRRFEKSDVWIDLGKFEGKMSSRERVVTEEYNIGDRIRAYVVAVENDQRGPEIILSRSHPNFVRRLFEAEVSEISDRTVEIRGIAREAGYRTKVAVWSADENVDPVGACVGLRGARVKNIVRELNNEKVDIIRWSDDPSKFVHDALKPANLRSVTLDEENKVVHVTVDEEELSKAIGRRGQNARLTSRLLGWDVQVRKDESKHEQFEAKISDASHSLADEVGLDEETADKLFRAGGINAEMILQMPAEYIAQAVGVSDEEAQDILNKVQAKQDANA</sequence>
<accession>A0A1M6IWV3</accession>
<dbReference type="HAMAP" id="MF_00945_B">
    <property type="entry name" value="NusA_B"/>
    <property type="match status" value="1"/>
</dbReference>
<dbReference type="PANTHER" id="PTHR22648">
    <property type="entry name" value="TRANSCRIPTION TERMINATION FACTOR NUSA"/>
    <property type="match status" value="1"/>
</dbReference>
<evidence type="ECO:0000256" key="6">
    <source>
        <dbReference type="ARBA" id="ARBA00023163"/>
    </source>
</evidence>
<dbReference type="OrthoDB" id="9807233at2"/>
<dbReference type="InterPro" id="IPR013735">
    <property type="entry name" value="TF_NusA_N"/>
</dbReference>
<dbReference type="InterPro" id="IPR012340">
    <property type="entry name" value="NA-bd_OB-fold"/>
</dbReference>
<dbReference type="EMBL" id="FQYR01000003">
    <property type="protein sequence ID" value="SHJ38945.1"/>
    <property type="molecule type" value="Genomic_DNA"/>
</dbReference>
<dbReference type="InterPro" id="IPR058582">
    <property type="entry name" value="KH_NusA_2nd"/>
</dbReference>
<dbReference type="AlphaFoldDB" id="A0A1M6IWV3"/>
<keyword evidence="1 7" id="KW-0806">Transcription termination</keyword>
<dbReference type="FunFam" id="3.30.300.20:FF:000005">
    <property type="entry name" value="Transcription termination/antitermination protein NusA"/>
    <property type="match status" value="1"/>
</dbReference>
<evidence type="ECO:0000256" key="1">
    <source>
        <dbReference type="ARBA" id="ARBA00022472"/>
    </source>
</evidence>
<dbReference type="Gene3D" id="3.30.300.20">
    <property type="match status" value="2"/>
</dbReference>
<proteinExistence type="inferred from homology"/>
<keyword evidence="5 7" id="KW-0805">Transcription regulation</keyword>
<evidence type="ECO:0000313" key="10">
    <source>
        <dbReference type="Proteomes" id="UP000184510"/>
    </source>
</evidence>
<dbReference type="CDD" id="cd02134">
    <property type="entry name" value="KH-II_NusA_rpt1"/>
    <property type="match status" value="1"/>
</dbReference>
<dbReference type="PROSITE" id="PS50126">
    <property type="entry name" value="S1"/>
    <property type="match status" value="1"/>
</dbReference>
<evidence type="ECO:0000256" key="7">
    <source>
        <dbReference type="HAMAP-Rule" id="MF_00945"/>
    </source>
</evidence>
<dbReference type="SMART" id="SM00316">
    <property type="entry name" value="S1"/>
    <property type="match status" value="1"/>
</dbReference>
<feature type="domain" description="S1 motif" evidence="8">
    <location>
        <begin position="140"/>
        <end position="204"/>
    </location>
</feature>
<dbReference type="CDD" id="cd22529">
    <property type="entry name" value="KH-II_NusA_rpt2"/>
    <property type="match status" value="1"/>
</dbReference>
<dbReference type="InterPro" id="IPR015946">
    <property type="entry name" value="KH_dom-like_a/b"/>
</dbReference>
<dbReference type="InterPro" id="IPR030842">
    <property type="entry name" value="TF_NusA_bacterial"/>
</dbReference>
<dbReference type="STRING" id="1123071.SAMN02745181_1939"/>
<dbReference type="Proteomes" id="UP000184510">
    <property type="component" value="Unassembled WGS sequence"/>
</dbReference>
<dbReference type="SUPFAM" id="SSF54814">
    <property type="entry name" value="Prokaryotic type KH domain (KH-domain type II)"/>
    <property type="match status" value="2"/>
</dbReference>
<keyword evidence="4 7" id="KW-0694">RNA-binding</keyword>
<dbReference type="PANTHER" id="PTHR22648:SF0">
    <property type="entry name" value="TRANSCRIPTION TERMINATION_ANTITERMINATION PROTEIN NUSA"/>
    <property type="match status" value="1"/>
</dbReference>
<dbReference type="GO" id="GO:0003723">
    <property type="term" value="F:RNA binding"/>
    <property type="evidence" value="ECO:0007669"/>
    <property type="project" value="UniProtKB-UniRule"/>
</dbReference>
<evidence type="ECO:0000256" key="4">
    <source>
        <dbReference type="ARBA" id="ARBA00022884"/>
    </source>
</evidence>
<dbReference type="GO" id="GO:0003700">
    <property type="term" value="F:DNA-binding transcription factor activity"/>
    <property type="evidence" value="ECO:0007669"/>
    <property type="project" value="InterPro"/>
</dbReference>
<keyword evidence="3 7" id="KW-0889">Transcription antitermination</keyword>
<keyword evidence="10" id="KW-1185">Reference proteome</keyword>
<dbReference type="RefSeq" id="WP_143183513.1">
    <property type="nucleotide sequence ID" value="NZ_FQYR01000003.1"/>
</dbReference>
<comment type="similarity">
    <text evidence="7">Belongs to the NusA family.</text>
</comment>
<evidence type="ECO:0000256" key="5">
    <source>
        <dbReference type="ARBA" id="ARBA00023015"/>
    </source>
</evidence>
<dbReference type="InterPro" id="IPR009019">
    <property type="entry name" value="KH_sf_prok-type"/>
</dbReference>
<dbReference type="Pfam" id="PF08529">
    <property type="entry name" value="NusA_N"/>
    <property type="match status" value="1"/>
</dbReference>
<dbReference type="Pfam" id="PF26594">
    <property type="entry name" value="KH_NusA_2nd"/>
    <property type="match status" value="1"/>
</dbReference>
<dbReference type="CDD" id="cd04455">
    <property type="entry name" value="S1_NusA"/>
    <property type="match status" value="1"/>
</dbReference>
<evidence type="ECO:0000259" key="8">
    <source>
        <dbReference type="PROSITE" id="PS50126"/>
    </source>
</evidence>
<comment type="subunit">
    <text evidence="7">Monomer. Binds directly to the core enzyme of the DNA-dependent RNA polymerase and to nascent RNA.</text>
</comment>
<dbReference type="SUPFAM" id="SSF50249">
    <property type="entry name" value="Nucleic acid-binding proteins"/>
    <property type="match status" value="1"/>
</dbReference>